<dbReference type="AlphaFoldDB" id="A0A371D8Z7"/>
<keyword evidence="3" id="KW-1185">Reference proteome</keyword>
<name>A0A371D8Z7_9APHY</name>
<organism evidence="2 3">
    <name type="scientific">Lentinus brumalis</name>
    <dbReference type="NCBI Taxonomy" id="2498619"/>
    <lineage>
        <taxon>Eukaryota</taxon>
        <taxon>Fungi</taxon>
        <taxon>Dikarya</taxon>
        <taxon>Basidiomycota</taxon>
        <taxon>Agaricomycotina</taxon>
        <taxon>Agaricomycetes</taxon>
        <taxon>Polyporales</taxon>
        <taxon>Polyporaceae</taxon>
        <taxon>Lentinus</taxon>
    </lineage>
</organism>
<dbReference type="PANTHER" id="PTHR33119">
    <property type="entry name" value="IFI3P"/>
    <property type="match status" value="1"/>
</dbReference>
<dbReference type="Proteomes" id="UP000256964">
    <property type="component" value="Unassembled WGS sequence"/>
</dbReference>
<dbReference type="InterPro" id="IPR049192">
    <property type="entry name" value="DUF4246_C"/>
</dbReference>
<dbReference type="Pfam" id="PF14033">
    <property type="entry name" value="DUF4246"/>
    <property type="match status" value="1"/>
</dbReference>
<dbReference type="PANTHER" id="PTHR33119:SF1">
    <property type="entry name" value="FE2OG DIOXYGENASE DOMAIN-CONTAINING PROTEIN"/>
    <property type="match status" value="1"/>
</dbReference>
<protein>
    <recommendedName>
        <fullName evidence="1">DUF4246 domain-containing protein</fullName>
    </recommendedName>
</protein>
<reference evidence="2 3" key="1">
    <citation type="journal article" date="2018" name="Biotechnol. Biofuels">
        <title>Integrative visual omics of the white-rot fungus Polyporus brumalis exposes the biotechnological potential of its oxidative enzymes for delignifying raw plant biomass.</title>
        <authorList>
            <person name="Miyauchi S."/>
            <person name="Rancon A."/>
            <person name="Drula E."/>
            <person name="Hage H."/>
            <person name="Chaduli D."/>
            <person name="Favel A."/>
            <person name="Grisel S."/>
            <person name="Henrissat B."/>
            <person name="Herpoel-Gimbert I."/>
            <person name="Ruiz-Duenas F.J."/>
            <person name="Chevret D."/>
            <person name="Hainaut M."/>
            <person name="Lin J."/>
            <person name="Wang M."/>
            <person name="Pangilinan J."/>
            <person name="Lipzen A."/>
            <person name="Lesage-Meessen L."/>
            <person name="Navarro D."/>
            <person name="Riley R."/>
            <person name="Grigoriev I.V."/>
            <person name="Zhou S."/>
            <person name="Raouche S."/>
            <person name="Rosso M.N."/>
        </authorList>
    </citation>
    <scope>NUCLEOTIDE SEQUENCE [LARGE SCALE GENOMIC DNA]</scope>
    <source>
        <strain evidence="2 3">BRFM 1820</strain>
    </source>
</reference>
<dbReference type="InterPro" id="IPR025340">
    <property type="entry name" value="DUF4246"/>
</dbReference>
<dbReference type="STRING" id="139420.A0A371D8Z7"/>
<dbReference type="EMBL" id="KZ857408">
    <property type="protein sequence ID" value="RDX49015.1"/>
    <property type="molecule type" value="Genomic_DNA"/>
</dbReference>
<feature type="domain" description="DUF4246" evidence="1">
    <location>
        <begin position="17"/>
        <end position="237"/>
    </location>
</feature>
<evidence type="ECO:0000313" key="2">
    <source>
        <dbReference type="EMBL" id="RDX49015.1"/>
    </source>
</evidence>
<evidence type="ECO:0000259" key="1">
    <source>
        <dbReference type="Pfam" id="PF14033"/>
    </source>
</evidence>
<dbReference type="OrthoDB" id="415532at2759"/>
<sequence length="290" mass="33458">MITLTCNAIYKLNDWESTTYGAISSAFERLIPLFDKVALDAINIPRPHVIQYSAEFNWAEEYNDWCRKNRWPLIPDPELFTPPKQDCRASQALTRRTLQVIAKLANIVLTPDNPRYPGGSWHVEGMLNERIMATGIYYYASENISESQLAFRMTIGWPEPYEMRTRHHKQSNVEGTVAAWGLNGASRSRTIYQPCVRPFELADASKPGHRTILCFFLVDPSVRITSTSDVLPQMPDLPRELYDAIMHEVKDGTIDRAEAMELREGYIDECSKFVKKQGEMHEIVWNMWEH</sequence>
<accession>A0A371D8Z7</accession>
<proteinExistence type="predicted"/>
<gene>
    <name evidence="2" type="ORF">OH76DRAFT_1556718</name>
</gene>
<evidence type="ECO:0000313" key="3">
    <source>
        <dbReference type="Proteomes" id="UP000256964"/>
    </source>
</evidence>